<dbReference type="SUPFAM" id="SSF56801">
    <property type="entry name" value="Acetyl-CoA synthetase-like"/>
    <property type="match status" value="1"/>
</dbReference>
<reference evidence="3 4" key="1">
    <citation type="journal article" date="2007" name="Appl. Environ. Microbiol.">
        <title>Rhizobial factors required for stem nodule maturation and maintenance in Sesbania rostrata-Azorhizobium caulinodans ORS571 symbiosis.</title>
        <authorList>
            <person name="Suzuki S."/>
            <person name="Aono T."/>
            <person name="Lee KB."/>
            <person name="Suzuki T."/>
            <person name="Liu CT."/>
            <person name="Miwa H."/>
            <person name="Wakao S."/>
            <person name="Iki T."/>
            <person name="Oyaizu H."/>
        </authorList>
    </citation>
    <scope>NUCLEOTIDE SEQUENCE [LARGE SCALE GENOMIC DNA]</scope>
    <source>
        <strain evidence="4">ATCC 43989 / DSM 5975 / JCM 20966 / LMG 6465 / NBRC 14845 / NCIMB 13405 / ORS 571</strain>
    </source>
</reference>
<dbReference type="AlphaFoldDB" id="A8IDN8"/>
<evidence type="ECO:0000313" key="3">
    <source>
        <dbReference type="EMBL" id="BAF88967.1"/>
    </source>
</evidence>
<reference evidence="3 4" key="3">
    <citation type="journal article" date="2008" name="BMC Genomics">
        <title>The genome of the versatile nitrogen fixer Azorhizobium caulinodans ORS571.</title>
        <authorList>
            <person name="Lee KB."/>
            <person name="Backer P.D."/>
            <person name="Aono T."/>
            <person name="Liu CT."/>
            <person name="Suzuki S."/>
            <person name="Suzuki T."/>
            <person name="Kaneko T."/>
            <person name="Yamada M."/>
            <person name="Tabata S."/>
            <person name="Kupfer D.M."/>
            <person name="Najar F.Z."/>
            <person name="Wiley G.B."/>
            <person name="Roe B."/>
            <person name="Binnewies T.T."/>
            <person name="Ussery D.W."/>
            <person name="D'Haeze W."/>
            <person name="Herder J.D."/>
            <person name="Gevers D."/>
            <person name="Vereecke D."/>
            <person name="Holsters M."/>
            <person name="Oyaizu H."/>
        </authorList>
    </citation>
    <scope>NUCLEOTIDE SEQUENCE [LARGE SCALE GENOMIC DNA]</scope>
    <source>
        <strain evidence="4">ATCC 43989 / DSM 5975 / JCM 20966 / LMG 6465 / NBRC 14845 / NCIMB 13405 / ORS 571</strain>
    </source>
</reference>
<keyword evidence="4" id="KW-1185">Reference proteome</keyword>
<feature type="domain" description="AMP-binding enzyme C-terminal" evidence="2">
    <location>
        <begin position="458"/>
        <end position="532"/>
    </location>
</feature>
<feature type="domain" description="AMP-dependent synthetase/ligase" evidence="1">
    <location>
        <begin position="19"/>
        <end position="407"/>
    </location>
</feature>
<accession>A8IDN8</accession>
<dbReference type="PANTHER" id="PTHR43767">
    <property type="entry name" value="LONG-CHAIN-FATTY-ACID--COA LIGASE"/>
    <property type="match status" value="1"/>
</dbReference>
<sequence length="549" mass="59298">MLQRMEQARAASPITELLDRSVAAYGGKTALNFLGRCWTYAQLGGLVDRAAAGLQRLGVVPGTRVGLCLPNTPYSVIFYFAVLKAGGIVVNFSPLYVERELKHQIRDSGTTIMVVPDLRIIHSRVAAVAEEAGLKTIIVCPFAGILSPLKGLLFNLFKRKDKAVYDTSDGRHVTLKTLTADVPALKPVLVDAEREVAVLQYTGGTTGVPKGAMLTHAAVASNARQVIDHVDCLTPGGERVLGVLPLFHVFAMTTVMNIPIALGAEIILVPRFQLADLLKTIARTRPTLFPGVPTIYGAINNAPETQPQDLASLKLCISGGAPLPVEVRHRFEALTGCKLVEGYGLSETSPVLTANPPTGIIKDGSVGKAVPQTVLEIRSLEDPTRILGVGEKGEVCARGPQVMLGYWNRPEETRSAFVDGAFRTGDVGYVDADGYLFLVDRIKDVILCGGFNVYPRMIEEALYLHPAVAEAVVIGVPDPYRGQAPKAFVTLKAGETVTGDDLRAFLIKQVSKVEMPKEVEVRDSLPRTLVGKLSKKELVDEERQRHPQS</sequence>
<organism evidence="3 4">
    <name type="scientific">Azorhizobium caulinodans (strain ATCC 43989 / DSM 5975 / JCM 20966 / LMG 6465 / NBRC 14845 / NCIMB 13405 / ORS 571)</name>
    <dbReference type="NCBI Taxonomy" id="438753"/>
    <lineage>
        <taxon>Bacteria</taxon>
        <taxon>Pseudomonadati</taxon>
        <taxon>Pseudomonadota</taxon>
        <taxon>Alphaproteobacteria</taxon>
        <taxon>Hyphomicrobiales</taxon>
        <taxon>Xanthobacteraceae</taxon>
        <taxon>Azorhizobium</taxon>
    </lineage>
</organism>
<dbReference type="GO" id="GO:0016877">
    <property type="term" value="F:ligase activity, forming carbon-sulfur bonds"/>
    <property type="evidence" value="ECO:0007669"/>
    <property type="project" value="UniProtKB-ARBA"/>
</dbReference>
<protein>
    <submittedName>
        <fullName evidence="3">Long-chain fatty acid--CoA ligase</fullName>
    </submittedName>
</protein>
<dbReference type="KEGG" id="azc:AZC_2969"/>
<reference evidence="4" key="2">
    <citation type="submission" date="2007-04" db="EMBL/GenBank/DDBJ databases">
        <title>Complete genome sequence of the nitrogen-fixing bacterium Azorhizobium caulinodans ORS571.</title>
        <authorList>
            <person name="Lee K.B."/>
            <person name="Backer P.D."/>
            <person name="Aono T."/>
            <person name="Liu C.T."/>
            <person name="Suzuki S."/>
            <person name="Suzuki T."/>
            <person name="Kaneko T."/>
            <person name="Yamada M."/>
            <person name="Tabata S."/>
            <person name="Kupfer D.M."/>
            <person name="Najar F.Z."/>
            <person name="Wiley G.B."/>
            <person name="Roe B."/>
            <person name="Binnewies T."/>
            <person name="Ussery D."/>
            <person name="Vereecke D."/>
            <person name="Gevers D."/>
            <person name="Holsters M."/>
            <person name="Oyaizu H."/>
        </authorList>
    </citation>
    <scope>NUCLEOTIDE SEQUENCE [LARGE SCALE GENOMIC DNA]</scope>
    <source>
        <strain evidence="4">ATCC 43989 / DSM 5975 / JCM 20966 / LMG 6465 / NBRC 14845 / NCIMB 13405 / ORS 571</strain>
    </source>
</reference>
<reference evidence="3 4" key="5">
    <citation type="journal article" date="2010" name="Appl. Environ. Microbiol.">
        <title>phrR-like gene praR of Azorhizobium caulinodans ORS571 is essential for symbiosis with Sesbania rostrata and is involved in expression of reb genes.</title>
        <authorList>
            <person name="Akiba N."/>
            <person name="Aono T."/>
            <person name="Toyazaki H."/>
            <person name="Sato S."/>
            <person name="Oyaizu H."/>
        </authorList>
    </citation>
    <scope>NUCLEOTIDE SEQUENCE [LARGE SCALE GENOMIC DNA]</scope>
    <source>
        <strain evidence="4">ATCC 43989 / DSM 5975 / JCM 20966 / LMG 6465 / NBRC 14845 / NCIMB 13405 / ORS 571</strain>
    </source>
</reference>
<dbReference type="Pfam" id="PF13193">
    <property type="entry name" value="AMP-binding_C"/>
    <property type="match status" value="1"/>
</dbReference>
<name>A8IDN8_AZOC5</name>
<dbReference type="STRING" id="438753.AZC_2969"/>
<dbReference type="EMBL" id="AP009384">
    <property type="protein sequence ID" value="BAF88967.1"/>
    <property type="molecule type" value="Genomic_DNA"/>
</dbReference>
<dbReference type="InterPro" id="IPR045851">
    <property type="entry name" value="AMP-bd_C_sf"/>
</dbReference>
<evidence type="ECO:0000259" key="2">
    <source>
        <dbReference type="Pfam" id="PF13193"/>
    </source>
</evidence>
<dbReference type="Gene3D" id="3.30.300.30">
    <property type="match status" value="1"/>
</dbReference>
<reference evidence="3 4" key="4">
    <citation type="journal article" date="2009" name="Appl. Environ. Microbiol.">
        <title>Comparative genome-wide transcriptional profiling of Azorhizobium caulinodans ORS571 grown under free-living and symbiotic conditions.</title>
        <authorList>
            <person name="Tsukada S."/>
            <person name="Aono T."/>
            <person name="Akiba N."/>
            <person name="Lee KB."/>
            <person name="Liu CT."/>
            <person name="Toyazaki H."/>
            <person name="Oyaizu H."/>
        </authorList>
    </citation>
    <scope>NUCLEOTIDE SEQUENCE [LARGE SCALE GENOMIC DNA]</scope>
    <source>
        <strain evidence="4">ATCC 43989 / DSM 5975 / JCM 20966 / LMG 6465 / NBRC 14845 / NCIMB 13405 / ORS 571</strain>
    </source>
</reference>
<evidence type="ECO:0000259" key="1">
    <source>
        <dbReference type="Pfam" id="PF00501"/>
    </source>
</evidence>
<dbReference type="PANTHER" id="PTHR43767:SF12">
    <property type="entry name" value="AMP-DEPENDENT SYNTHETASE AND LIGASE"/>
    <property type="match status" value="1"/>
</dbReference>
<dbReference type="Gene3D" id="3.40.50.12780">
    <property type="entry name" value="N-terminal domain of ligase-like"/>
    <property type="match status" value="1"/>
</dbReference>
<reference evidence="3 4" key="6">
    <citation type="journal article" date="2011" name="Appl. Environ. Microbiol.">
        <title>Involvement of the azorhizobial chromosome partition gene (parA) in the onset of bacteroid differentiation during Sesbania rostrata stem nodule development.</title>
        <authorList>
            <person name="Liu CT."/>
            <person name="Lee KB."/>
            <person name="Wang YS."/>
            <person name="Peng MH."/>
            <person name="Lee KT."/>
            <person name="Suzuki S."/>
            <person name="Suzuki T."/>
            <person name="Oyaizu H."/>
        </authorList>
    </citation>
    <scope>NUCLEOTIDE SEQUENCE [LARGE SCALE GENOMIC DNA]</scope>
    <source>
        <strain evidence="4">ATCC 43989 / DSM 5975 / JCM 20966 / LMG 6465 / NBRC 14845 / NCIMB 13405 / ORS 571</strain>
    </source>
</reference>
<dbReference type="Pfam" id="PF00501">
    <property type="entry name" value="AMP-binding"/>
    <property type="match status" value="1"/>
</dbReference>
<dbReference type="eggNOG" id="COG0318">
    <property type="taxonomic scope" value="Bacteria"/>
</dbReference>
<dbReference type="InterPro" id="IPR042099">
    <property type="entry name" value="ANL_N_sf"/>
</dbReference>
<dbReference type="InterPro" id="IPR025110">
    <property type="entry name" value="AMP-bd_C"/>
</dbReference>
<proteinExistence type="predicted"/>
<dbReference type="Proteomes" id="UP000000270">
    <property type="component" value="Chromosome"/>
</dbReference>
<keyword evidence="3" id="KW-0436">Ligase</keyword>
<evidence type="ECO:0000313" key="4">
    <source>
        <dbReference type="Proteomes" id="UP000000270"/>
    </source>
</evidence>
<gene>
    <name evidence="3" type="ordered locus">AZC_2969</name>
</gene>
<dbReference type="InterPro" id="IPR020845">
    <property type="entry name" value="AMP-binding_CS"/>
</dbReference>
<dbReference type="InterPro" id="IPR000873">
    <property type="entry name" value="AMP-dep_synth/lig_dom"/>
</dbReference>
<dbReference type="RefSeq" id="WP_012171493.1">
    <property type="nucleotide sequence ID" value="NC_009937.1"/>
</dbReference>
<dbReference type="InterPro" id="IPR050237">
    <property type="entry name" value="ATP-dep_AMP-bd_enzyme"/>
</dbReference>
<dbReference type="PROSITE" id="PS00455">
    <property type="entry name" value="AMP_BINDING"/>
    <property type="match status" value="1"/>
</dbReference>
<dbReference type="HOGENOM" id="CLU_000022_59_7_5"/>
<dbReference type="CDD" id="cd05936">
    <property type="entry name" value="FC-FACS_FadD_like"/>
    <property type="match status" value="1"/>
</dbReference>